<dbReference type="InterPro" id="IPR012337">
    <property type="entry name" value="RNaseH-like_sf"/>
</dbReference>
<dbReference type="AlphaFoldDB" id="A0A8K0HN30"/>
<proteinExistence type="predicted"/>
<dbReference type="SUPFAM" id="SSF53098">
    <property type="entry name" value="Ribonuclease H-like"/>
    <property type="match status" value="1"/>
</dbReference>
<dbReference type="GO" id="GO:0003676">
    <property type="term" value="F:nucleic acid binding"/>
    <property type="evidence" value="ECO:0007669"/>
    <property type="project" value="InterPro"/>
</dbReference>
<name>A0A8K0HN30_9ROSA</name>
<dbReference type="PANTHER" id="PTHR13620">
    <property type="entry name" value="3-5 EXONUCLEASE"/>
    <property type="match status" value="1"/>
</dbReference>
<dbReference type="GO" id="GO:0006139">
    <property type="term" value="P:nucleobase-containing compound metabolic process"/>
    <property type="evidence" value="ECO:0007669"/>
    <property type="project" value="InterPro"/>
</dbReference>
<keyword evidence="1" id="KW-0540">Nuclease</keyword>
<organism evidence="4 5">
    <name type="scientific">Rhamnella rubrinervis</name>
    <dbReference type="NCBI Taxonomy" id="2594499"/>
    <lineage>
        <taxon>Eukaryota</taxon>
        <taxon>Viridiplantae</taxon>
        <taxon>Streptophyta</taxon>
        <taxon>Embryophyta</taxon>
        <taxon>Tracheophyta</taxon>
        <taxon>Spermatophyta</taxon>
        <taxon>Magnoliopsida</taxon>
        <taxon>eudicotyledons</taxon>
        <taxon>Gunneridae</taxon>
        <taxon>Pentapetalae</taxon>
        <taxon>rosids</taxon>
        <taxon>fabids</taxon>
        <taxon>Rosales</taxon>
        <taxon>Rhamnaceae</taxon>
        <taxon>rhamnoid group</taxon>
        <taxon>Rhamneae</taxon>
        <taxon>Rhamnella</taxon>
    </lineage>
</organism>
<keyword evidence="2" id="KW-0378">Hydrolase</keyword>
<feature type="domain" description="3'-5' exonuclease" evidence="3">
    <location>
        <begin position="15"/>
        <end position="201"/>
    </location>
</feature>
<dbReference type="CDD" id="cd06141">
    <property type="entry name" value="WRN_exo"/>
    <property type="match status" value="1"/>
</dbReference>
<dbReference type="GO" id="GO:0005634">
    <property type="term" value="C:nucleus"/>
    <property type="evidence" value="ECO:0007669"/>
    <property type="project" value="TreeGrafter"/>
</dbReference>
<accession>A0A8K0HN30</accession>
<evidence type="ECO:0000259" key="3">
    <source>
        <dbReference type="SMART" id="SM00474"/>
    </source>
</evidence>
<sequence length="246" mass="28349">MAFYPVKFSGALIHTTLTSSAEDVDRWLSKLYQAHWRRSASNSLVGLDIEWRPYYRPSDRNPVAIMQICMGHHCLIFQLLHADAIPKSLVYFLADPAFTFVGVGVKDDADKLLDDYQLRVGRTLDLAQTAAEKFQIPDFGRRGLKRLAMELIGKVMEKPKHVTLSDWDTKELLYEQIEYASIDAYVSFELGLFLMDYRRQRISPHVVHGCRPYFDQLSIADQHQRQHYSAANHHYLLFCGQPPLSS</sequence>
<reference evidence="4" key="1">
    <citation type="submission" date="2020-03" db="EMBL/GenBank/DDBJ databases">
        <title>A high-quality chromosome-level genome assembly of a woody plant with both climbing and erect habits, Rhamnella rubrinervis.</title>
        <authorList>
            <person name="Lu Z."/>
            <person name="Yang Y."/>
            <person name="Zhu X."/>
            <person name="Sun Y."/>
        </authorList>
    </citation>
    <scope>NUCLEOTIDE SEQUENCE</scope>
    <source>
        <strain evidence="4">BYM</strain>
        <tissue evidence="4">Leaf</tissue>
    </source>
</reference>
<evidence type="ECO:0000313" key="5">
    <source>
        <dbReference type="Proteomes" id="UP000796880"/>
    </source>
</evidence>
<keyword evidence="5" id="KW-1185">Reference proteome</keyword>
<dbReference type="GO" id="GO:0008408">
    <property type="term" value="F:3'-5' exonuclease activity"/>
    <property type="evidence" value="ECO:0007669"/>
    <property type="project" value="InterPro"/>
</dbReference>
<dbReference type="Gene3D" id="3.30.420.10">
    <property type="entry name" value="Ribonuclease H-like superfamily/Ribonuclease H"/>
    <property type="match status" value="1"/>
</dbReference>
<dbReference type="FunFam" id="3.30.420.10:FF:000054">
    <property type="entry name" value="Werner Syndrome-like exonuclease"/>
    <property type="match status" value="1"/>
</dbReference>
<evidence type="ECO:0000256" key="1">
    <source>
        <dbReference type="ARBA" id="ARBA00022722"/>
    </source>
</evidence>
<dbReference type="OrthoDB" id="1920326at2759"/>
<dbReference type="InterPro" id="IPR051132">
    <property type="entry name" value="3-5_Exonuclease_domain"/>
</dbReference>
<evidence type="ECO:0000256" key="2">
    <source>
        <dbReference type="ARBA" id="ARBA00022801"/>
    </source>
</evidence>
<dbReference type="SMART" id="SM00474">
    <property type="entry name" value="35EXOc"/>
    <property type="match status" value="1"/>
</dbReference>
<protein>
    <recommendedName>
        <fullName evidence="3">3'-5' exonuclease domain-containing protein</fullName>
    </recommendedName>
</protein>
<dbReference type="EMBL" id="VOIH02000001">
    <property type="protein sequence ID" value="KAF3455485.1"/>
    <property type="molecule type" value="Genomic_DNA"/>
</dbReference>
<gene>
    <name evidence="4" type="ORF">FNV43_RR00114</name>
</gene>
<dbReference type="InterPro" id="IPR002562">
    <property type="entry name" value="3'-5'_exonuclease_dom"/>
</dbReference>
<evidence type="ECO:0000313" key="4">
    <source>
        <dbReference type="EMBL" id="KAF3455485.1"/>
    </source>
</evidence>
<comment type="caution">
    <text evidence="4">The sequence shown here is derived from an EMBL/GenBank/DDBJ whole genome shotgun (WGS) entry which is preliminary data.</text>
</comment>
<dbReference type="Pfam" id="PF01612">
    <property type="entry name" value="DNA_pol_A_exo1"/>
    <property type="match status" value="1"/>
</dbReference>
<dbReference type="GO" id="GO:0005737">
    <property type="term" value="C:cytoplasm"/>
    <property type="evidence" value="ECO:0007669"/>
    <property type="project" value="TreeGrafter"/>
</dbReference>
<dbReference type="Proteomes" id="UP000796880">
    <property type="component" value="Unassembled WGS sequence"/>
</dbReference>
<dbReference type="PANTHER" id="PTHR13620:SF76">
    <property type="entry name" value="WERNER SYNDROME-LIKE EXONUCLEASE"/>
    <property type="match status" value="1"/>
</dbReference>
<dbReference type="InterPro" id="IPR036397">
    <property type="entry name" value="RNaseH_sf"/>
</dbReference>